<feature type="transmembrane region" description="Helical" evidence="7">
    <location>
        <begin position="94"/>
        <end position="118"/>
    </location>
</feature>
<keyword evidence="9" id="KW-1185">Reference proteome</keyword>
<evidence type="ECO:0000256" key="7">
    <source>
        <dbReference type="HAMAP-Rule" id="MF_01147"/>
    </source>
</evidence>
<feature type="transmembrane region" description="Helical" evidence="7">
    <location>
        <begin position="209"/>
        <end position="227"/>
    </location>
</feature>
<evidence type="ECO:0000256" key="6">
    <source>
        <dbReference type="ARBA" id="ARBA00023136"/>
    </source>
</evidence>
<name>A0AAE3TBY1_9BACT</name>
<keyword evidence="3 7" id="KW-0808">Transferase</keyword>
<dbReference type="EMBL" id="JARGDL010000003">
    <property type="protein sequence ID" value="MDF1611325.1"/>
    <property type="molecule type" value="Genomic_DNA"/>
</dbReference>
<dbReference type="GO" id="GO:0005886">
    <property type="term" value="C:plasma membrane"/>
    <property type="evidence" value="ECO:0007669"/>
    <property type="project" value="UniProtKB-SubCell"/>
</dbReference>
<feature type="transmembrane region" description="Helical" evidence="7">
    <location>
        <begin position="239"/>
        <end position="259"/>
    </location>
</feature>
<dbReference type="HAMAP" id="MF_01147">
    <property type="entry name" value="Lgt"/>
    <property type="match status" value="1"/>
</dbReference>
<dbReference type="AlphaFoldDB" id="A0AAE3TBY1"/>
<gene>
    <name evidence="7 8" type="primary">lgt</name>
    <name evidence="8" type="ORF">P0M35_04120</name>
</gene>
<comment type="caution">
    <text evidence="8">The sequence shown here is derived from an EMBL/GenBank/DDBJ whole genome shotgun (WGS) entry which is preliminary data.</text>
</comment>
<comment type="catalytic activity">
    <reaction evidence="7">
        <text>L-cysteinyl-[prolipoprotein] + a 1,2-diacyl-sn-glycero-3-phospho-(1'-sn-glycerol) = an S-1,2-diacyl-sn-glyceryl-L-cysteinyl-[prolipoprotein] + sn-glycerol 1-phosphate + H(+)</text>
        <dbReference type="Rhea" id="RHEA:56712"/>
        <dbReference type="Rhea" id="RHEA-COMP:14679"/>
        <dbReference type="Rhea" id="RHEA-COMP:14680"/>
        <dbReference type="ChEBI" id="CHEBI:15378"/>
        <dbReference type="ChEBI" id="CHEBI:29950"/>
        <dbReference type="ChEBI" id="CHEBI:57685"/>
        <dbReference type="ChEBI" id="CHEBI:64716"/>
        <dbReference type="ChEBI" id="CHEBI:140658"/>
        <dbReference type="EC" id="2.5.1.145"/>
    </reaction>
</comment>
<comment type="function">
    <text evidence="7">Catalyzes the transfer of the diacylglyceryl group from phosphatidylglycerol to the sulfhydryl group of the N-terminal cysteine of a prolipoprotein, the first step in the formation of mature lipoproteins.</text>
</comment>
<keyword evidence="2 7" id="KW-1003">Cell membrane</keyword>
<organism evidence="8 9">
    <name type="scientific">Stygiobacter electus</name>
    <dbReference type="NCBI Taxonomy" id="3032292"/>
    <lineage>
        <taxon>Bacteria</taxon>
        <taxon>Pseudomonadati</taxon>
        <taxon>Ignavibacteriota</taxon>
        <taxon>Ignavibacteria</taxon>
        <taxon>Ignavibacteriales</taxon>
        <taxon>Melioribacteraceae</taxon>
        <taxon>Stygiobacter</taxon>
    </lineage>
</organism>
<dbReference type="EC" id="2.5.1.145" evidence="7"/>
<evidence type="ECO:0000256" key="1">
    <source>
        <dbReference type="ARBA" id="ARBA00007150"/>
    </source>
</evidence>
<feature type="transmembrane region" description="Helical" evidence="7">
    <location>
        <begin position="28"/>
        <end position="49"/>
    </location>
</feature>
<dbReference type="RefSeq" id="WP_321535091.1">
    <property type="nucleotide sequence ID" value="NZ_JARGDL010000003.1"/>
</dbReference>
<evidence type="ECO:0000256" key="5">
    <source>
        <dbReference type="ARBA" id="ARBA00022989"/>
    </source>
</evidence>
<dbReference type="NCBIfam" id="TIGR00544">
    <property type="entry name" value="lgt"/>
    <property type="match status" value="1"/>
</dbReference>
<dbReference type="GO" id="GO:0008961">
    <property type="term" value="F:phosphatidylglycerol-prolipoprotein diacylglyceryl transferase activity"/>
    <property type="evidence" value="ECO:0007669"/>
    <property type="project" value="UniProtKB-UniRule"/>
</dbReference>
<evidence type="ECO:0000256" key="3">
    <source>
        <dbReference type="ARBA" id="ARBA00022679"/>
    </source>
</evidence>
<dbReference type="InterPro" id="IPR001640">
    <property type="entry name" value="Lgt"/>
</dbReference>
<comment type="similarity">
    <text evidence="1 7">Belongs to the Lgt family.</text>
</comment>
<dbReference type="Pfam" id="PF01790">
    <property type="entry name" value="LGT"/>
    <property type="match status" value="1"/>
</dbReference>
<accession>A0AAE3TBY1</accession>
<feature type="transmembrane region" description="Helical" evidence="7">
    <location>
        <begin position="61"/>
        <end position="82"/>
    </location>
</feature>
<reference evidence="8" key="1">
    <citation type="submission" date="2023-03" db="EMBL/GenBank/DDBJ databases">
        <title>Stygiobacter electus gen. nov., sp. nov., facultatively anaerobic thermotolerant bacterium of the class Ignavibacteria from a well of Yessentuki mineral water deposit.</title>
        <authorList>
            <person name="Podosokorskaya O.A."/>
            <person name="Elcheninov A.G."/>
            <person name="Petrova N.F."/>
            <person name="Zavarzina D.G."/>
            <person name="Kublanov I.V."/>
            <person name="Merkel A.Y."/>
        </authorList>
    </citation>
    <scope>NUCLEOTIDE SEQUENCE</scope>
    <source>
        <strain evidence="8">09-Me</strain>
    </source>
</reference>
<proteinExistence type="inferred from homology"/>
<sequence>MKLYKEVGLVIWDVNPDIISIGPITIRWYGLFFALSFVLGYQIMIHIFRKEKRSEDDLNDLIWYMVLGTVLGARLGHCFFYAPEYYLKNPIEILMVWKGGLASHGAAIGILTSLYLFIRKKKNYTYLWLLDRIVITVALGGFFIRMGNLFNSEIFGRETNLPWAFVFVSVDNIPRHPTQIYEALAYLSIFIILFVIYNKKFNKLKEGFLFGWFLIFVFGFRFLVEFLKENQSLFENNLPLNMGQLLSIPFILAGIWILLRKENDSINSKKIES</sequence>
<keyword evidence="4 7" id="KW-0812">Transmembrane</keyword>
<comment type="subcellular location">
    <subcellularLocation>
        <location evidence="7">Cell membrane</location>
        <topology evidence="7">Multi-pass membrane protein</topology>
    </subcellularLocation>
</comment>
<evidence type="ECO:0000256" key="2">
    <source>
        <dbReference type="ARBA" id="ARBA00022475"/>
    </source>
</evidence>
<feature type="transmembrane region" description="Helical" evidence="7">
    <location>
        <begin position="125"/>
        <end position="144"/>
    </location>
</feature>
<evidence type="ECO:0000256" key="4">
    <source>
        <dbReference type="ARBA" id="ARBA00022692"/>
    </source>
</evidence>
<evidence type="ECO:0000313" key="9">
    <source>
        <dbReference type="Proteomes" id="UP001221302"/>
    </source>
</evidence>
<dbReference type="PANTHER" id="PTHR30589">
    <property type="entry name" value="PROLIPOPROTEIN DIACYLGLYCERYL TRANSFERASE"/>
    <property type="match status" value="1"/>
</dbReference>
<feature type="transmembrane region" description="Helical" evidence="7">
    <location>
        <begin position="180"/>
        <end position="197"/>
    </location>
</feature>
<evidence type="ECO:0000313" key="8">
    <source>
        <dbReference type="EMBL" id="MDF1611325.1"/>
    </source>
</evidence>
<protein>
    <recommendedName>
        <fullName evidence="7">Phosphatidylglycerol--prolipoprotein diacylglyceryl transferase</fullName>
        <ecNumber evidence="7">2.5.1.145</ecNumber>
    </recommendedName>
</protein>
<dbReference type="Proteomes" id="UP001221302">
    <property type="component" value="Unassembled WGS sequence"/>
</dbReference>
<keyword evidence="5 7" id="KW-1133">Transmembrane helix</keyword>
<dbReference type="PANTHER" id="PTHR30589:SF0">
    <property type="entry name" value="PHOSPHATIDYLGLYCEROL--PROLIPOPROTEIN DIACYLGLYCERYL TRANSFERASE"/>
    <property type="match status" value="1"/>
</dbReference>
<keyword evidence="6 7" id="KW-0472">Membrane</keyword>
<feature type="binding site" evidence="7">
    <location>
        <position position="145"/>
    </location>
    <ligand>
        <name>a 1,2-diacyl-sn-glycero-3-phospho-(1'-sn-glycerol)</name>
        <dbReference type="ChEBI" id="CHEBI:64716"/>
    </ligand>
</feature>
<comment type="pathway">
    <text evidence="7">Protein modification; lipoprotein biosynthesis (diacylglyceryl transfer).</text>
</comment>
<dbReference type="GO" id="GO:0042158">
    <property type="term" value="P:lipoprotein biosynthetic process"/>
    <property type="evidence" value="ECO:0007669"/>
    <property type="project" value="UniProtKB-UniRule"/>
</dbReference>